<evidence type="ECO:0000256" key="1">
    <source>
        <dbReference type="ARBA" id="ARBA00004196"/>
    </source>
</evidence>
<sequence length="360" mass="38951">MKQSTLIKALFASVLTMVGLVVGVRFAPATGDISQQKPGAKGTGKAEQSEPPGMGKTPLLVTSKGNELSVTHQMGTVLVPRQPERICSLAFTDELLAIGVKPAAASCMNGSFSDYLAQRLEGVVGINQLMGVAQPNFETLATVQPDLIISSSGDPQTYNQLSRIAPVVVMAGDGDNNRQRVLDLGALLGRREIAVQTVAAYDARIQQAKQVLQAKIGNRKVAFFRIFGKQFYIHGHTRGGVMLYDELELAAPGLIENSPRGFMLSPESLLQLDAEFIFVAAEANQGAQRSWSTLLSHPAWQRVPAVQTGQVYSLTDQHQWLRPGFLAKSQMLDEILHAIAPETMETDTPPASEFADRGRQ</sequence>
<keyword evidence="4" id="KW-0406">Ion transport</keyword>
<keyword evidence="4" id="KW-0410">Iron transport</keyword>
<evidence type="ECO:0000256" key="3">
    <source>
        <dbReference type="ARBA" id="ARBA00022448"/>
    </source>
</evidence>
<dbReference type="RefSeq" id="WP_145214439.1">
    <property type="nucleotide sequence ID" value="NZ_CP036269.1"/>
</dbReference>
<dbReference type="GO" id="GO:1901678">
    <property type="term" value="P:iron coordination entity transport"/>
    <property type="evidence" value="ECO:0007669"/>
    <property type="project" value="UniProtKB-ARBA"/>
</dbReference>
<keyword evidence="8" id="KW-0449">Lipoprotein</keyword>
<dbReference type="Pfam" id="PF01497">
    <property type="entry name" value="Peripla_BP_2"/>
    <property type="match status" value="1"/>
</dbReference>
<evidence type="ECO:0000259" key="7">
    <source>
        <dbReference type="PROSITE" id="PS50983"/>
    </source>
</evidence>
<dbReference type="Proteomes" id="UP000317171">
    <property type="component" value="Chromosome"/>
</dbReference>
<keyword evidence="9" id="KW-1185">Reference proteome</keyword>
<comment type="subcellular location">
    <subcellularLocation>
        <location evidence="1">Cell envelope</location>
    </subcellularLocation>
</comment>
<keyword evidence="3" id="KW-0813">Transport</keyword>
<dbReference type="Gene3D" id="3.40.50.1980">
    <property type="entry name" value="Nitrogenase molybdenum iron protein domain"/>
    <property type="match status" value="2"/>
</dbReference>
<dbReference type="SUPFAM" id="SSF53807">
    <property type="entry name" value="Helical backbone' metal receptor"/>
    <property type="match status" value="1"/>
</dbReference>
<reference evidence="8 9" key="1">
    <citation type="submission" date="2019-02" db="EMBL/GenBank/DDBJ databases">
        <title>Deep-cultivation of Planctomycetes and their phenomic and genomic characterization uncovers novel biology.</title>
        <authorList>
            <person name="Wiegand S."/>
            <person name="Jogler M."/>
            <person name="Boedeker C."/>
            <person name="Pinto D."/>
            <person name="Vollmers J."/>
            <person name="Rivas-Marin E."/>
            <person name="Kohn T."/>
            <person name="Peeters S.H."/>
            <person name="Heuer A."/>
            <person name="Rast P."/>
            <person name="Oberbeckmann S."/>
            <person name="Bunk B."/>
            <person name="Jeske O."/>
            <person name="Meyerdierks A."/>
            <person name="Storesund J.E."/>
            <person name="Kallscheuer N."/>
            <person name="Luecker S."/>
            <person name="Lage O.M."/>
            <person name="Pohl T."/>
            <person name="Merkel B.J."/>
            <person name="Hornburger P."/>
            <person name="Mueller R.-W."/>
            <person name="Bruemmer F."/>
            <person name="Labrenz M."/>
            <person name="Spormann A.M."/>
            <person name="Op den Camp H."/>
            <person name="Overmann J."/>
            <person name="Amann R."/>
            <person name="Jetten M.S.M."/>
            <person name="Mascher T."/>
            <person name="Medema M.H."/>
            <person name="Devos D.P."/>
            <person name="Kaster A.-K."/>
            <person name="Ovreas L."/>
            <person name="Rohde M."/>
            <person name="Galperin M.Y."/>
            <person name="Jogler C."/>
        </authorList>
    </citation>
    <scope>NUCLEOTIDE SEQUENCE [LARGE SCALE GENOMIC DNA]</scope>
    <source>
        <strain evidence="8 9">Pan241w</strain>
    </source>
</reference>
<keyword evidence="4" id="KW-0408">Iron</keyword>
<evidence type="ECO:0000313" key="9">
    <source>
        <dbReference type="Proteomes" id="UP000317171"/>
    </source>
</evidence>
<dbReference type="PROSITE" id="PS50983">
    <property type="entry name" value="FE_B12_PBP"/>
    <property type="match status" value="1"/>
</dbReference>
<dbReference type="PANTHER" id="PTHR30532:SF1">
    <property type="entry name" value="IRON(3+)-HYDROXAMATE-BINDING PROTEIN FHUD"/>
    <property type="match status" value="1"/>
</dbReference>
<dbReference type="EMBL" id="CP036269">
    <property type="protein sequence ID" value="QDT41987.1"/>
    <property type="molecule type" value="Genomic_DNA"/>
</dbReference>
<proteinExistence type="inferred from homology"/>
<feature type="domain" description="Fe/B12 periplasmic-binding" evidence="7">
    <location>
        <begin position="83"/>
        <end position="343"/>
    </location>
</feature>
<accession>A0A517RDN5</accession>
<dbReference type="OrthoDB" id="2417096at2"/>
<dbReference type="InterPro" id="IPR051313">
    <property type="entry name" value="Bact_iron-sidero_bind"/>
</dbReference>
<gene>
    <name evidence="8" type="primary">yfiY</name>
    <name evidence="8" type="ORF">Pan241w_20670</name>
</gene>
<feature type="region of interest" description="Disordered" evidence="6">
    <location>
        <begin position="33"/>
        <end position="56"/>
    </location>
</feature>
<evidence type="ECO:0000256" key="4">
    <source>
        <dbReference type="ARBA" id="ARBA00022496"/>
    </source>
</evidence>
<evidence type="ECO:0000256" key="5">
    <source>
        <dbReference type="ARBA" id="ARBA00022729"/>
    </source>
</evidence>
<dbReference type="AlphaFoldDB" id="A0A517RDN5"/>
<evidence type="ECO:0000256" key="6">
    <source>
        <dbReference type="SAM" id="MobiDB-lite"/>
    </source>
</evidence>
<dbReference type="InterPro" id="IPR002491">
    <property type="entry name" value="ABC_transptr_periplasmic_BD"/>
</dbReference>
<organism evidence="8 9">
    <name type="scientific">Gimesia alba</name>
    <dbReference type="NCBI Taxonomy" id="2527973"/>
    <lineage>
        <taxon>Bacteria</taxon>
        <taxon>Pseudomonadati</taxon>
        <taxon>Planctomycetota</taxon>
        <taxon>Planctomycetia</taxon>
        <taxon>Planctomycetales</taxon>
        <taxon>Planctomycetaceae</taxon>
        <taxon>Gimesia</taxon>
    </lineage>
</organism>
<evidence type="ECO:0000256" key="2">
    <source>
        <dbReference type="ARBA" id="ARBA00008814"/>
    </source>
</evidence>
<dbReference type="GO" id="GO:0030288">
    <property type="term" value="C:outer membrane-bounded periplasmic space"/>
    <property type="evidence" value="ECO:0007669"/>
    <property type="project" value="TreeGrafter"/>
</dbReference>
<dbReference type="PANTHER" id="PTHR30532">
    <property type="entry name" value="IRON III DICITRATE-BINDING PERIPLASMIC PROTEIN"/>
    <property type="match status" value="1"/>
</dbReference>
<dbReference type="KEGG" id="gaz:Pan241w_20670"/>
<dbReference type="CDD" id="cd01146">
    <property type="entry name" value="FhuD"/>
    <property type="match status" value="1"/>
</dbReference>
<protein>
    <submittedName>
        <fullName evidence="8">Putative siderophore-binding lipoprotein YfiY</fullName>
    </submittedName>
</protein>
<evidence type="ECO:0000313" key="8">
    <source>
        <dbReference type="EMBL" id="QDT41987.1"/>
    </source>
</evidence>
<name>A0A517RDN5_9PLAN</name>
<keyword evidence="5" id="KW-0732">Signal</keyword>
<comment type="similarity">
    <text evidence="2">Belongs to the bacterial solute-binding protein 8 family.</text>
</comment>